<name>A0ABX1DD39_9FLAO</name>
<dbReference type="RefSeq" id="WP_167917229.1">
    <property type="nucleotide sequence ID" value="NZ_JAAVJS010000006.1"/>
</dbReference>
<accession>A0ABX1DD39</accession>
<feature type="transmembrane region" description="Helical" evidence="1">
    <location>
        <begin position="7"/>
        <end position="28"/>
    </location>
</feature>
<evidence type="ECO:0000313" key="3">
    <source>
        <dbReference type="Proteomes" id="UP000760545"/>
    </source>
</evidence>
<feature type="transmembrane region" description="Helical" evidence="1">
    <location>
        <begin position="34"/>
        <end position="52"/>
    </location>
</feature>
<feature type="transmembrane region" description="Helical" evidence="1">
    <location>
        <begin position="64"/>
        <end position="86"/>
    </location>
</feature>
<comment type="caution">
    <text evidence="2">The sequence shown here is derived from an EMBL/GenBank/DDBJ whole genome shotgun (WGS) entry which is preliminary data.</text>
</comment>
<proteinExistence type="predicted"/>
<dbReference type="EMBL" id="JAAVJS010000006">
    <property type="protein sequence ID" value="NJX14984.1"/>
    <property type="molecule type" value="Genomic_DNA"/>
</dbReference>
<feature type="transmembrane region" description="Helical" evidence="1">
    <location>
        <begin position="98"/>
        <end position="120"/>
    </location>
</feature>
<dbReference type="Proteomes" id="UP000760545">
    <property type="component" value="Unassembled WGS sequence"/>
</dbReference>
<sequence length="200" mass="23324">MKRKQLGLPIISFLLFTFLGNAFLVIFFEANYVGISNMLYLLALVSLIFNLVPQFKMQLENRNTWLVVYLLAMFMIGLCFLLEISRVFRALVLNDVEFYVFVFQALSLLVLGVLSFGMYLNTQSHSAIRFLVAILCFGFALAVNYVSTFYLYDFIFELLSSIFYVSGLYFIFKFLWTENKIKPQKPIEDCEVFYSEIVFT</sequence>
<evidence type="ECO:0000313" key="2">
    <source>
        <dbReference type="EMBL" id="NJX14984.1"/>
    </source>
</evidence>
<feature type="transmembrane region" description="Helical" evidence="1">
    <location>
        <begin position="127"/>
        <end position="152"/>
    </location>
</feature>
<keyword evidence="3" id="KW-1185">Reference proteome</keyword>
<protein>
    <submittedName>
        <fullName evidence="2">Uncharacterized protein</fullName>
    </submittedName>
</protein>
<keyword evidence="1" id="KW-0472">Membrane</keyword>
<organism evidence="2 3">
    <name type="scientific">Tamlana crocina</name>
    <dbReference type="NCBI Taxonomy" id="393006"/>
    <lineage>
        <taxon>Bacteria</taxon>
        <taxon>Pseudomonadati</taxon>
        <taxon>Bacteroidota</taxon>
        <taxon>Flavobacteriia</taxon>
        <taxon>Flavobacteriales</taxon>
        <taxon>Flavobacteriaceae</taxon>
        <taxon>Tamlana</taxon>
    </lineage>
</organism>
<reference evidence="2 3" key="1">
    <citation type="submission" date="2020-03" db="EMBL/GenBank/DDBJ databases">
        <title>Tamlana sp. nov, isolated from XXX.</title>
        <authorList>
            <person name="Cao W.R."/>
        </authorList>
    </citation>
    <scope>NUCLEOTIDE SEQUENCE [LARGE SCALE GENOMIC DNA]</scope>
    <source>
        <strain evidence="2 3">HST1-43</strain>
    </source>
</reference>
<keyword evidence="1" id="KW-0812">Transmembrane</keyword>
<gene>
    <name evidence="2" type="ORF">HC176_05730</name>
</gene>
<feature type="transmembrane region" description="Helical" evidence="1">
    <location>
        <begin position="158"/>
        <end position="176"/>
    </location>
</feature>
<keyword evidence="1" id="KW-1133">Transmembrane helix</keyword>
<evidence type="ECO:0000256" key="1">
    <source>
        <dbReference type="SAM" id="Phobius"/>
    </source>
</evidence>